<feature type="region of interest" description="Disordered" evidence="1">
    <location>
        <begin position="756"/>
        <end position="778"/>
    </location>
</feature>
<accession>A0A0D9QEL1</accession>
<evidence type="ECO:0000313" key="5">
    <source>
        <dbReference type="Proteomes" id="UP000054561"/>
    </source>
</evidence>
<sequence>MAAHLVDVMAEWAIKRELGTQQQLDSALWADMENVLKDFVPYMEQIEDTLDLYATSCGDEGWTRRGDRHKGIKYRGHTVADVMKCRLMVGALFFIAPWRSTQPPDTDESQNDKEMKAIMRCTVANVFAYILAAIPCGFQWLGPDQAWYIMKEMGGTGGVETSISDGTCRLDEYTDTKVGTRDLQSAIEKWLQQSTPIRNRMQAIKNNPKCKMDWATYKNNLEARGQHADLSSIFQQDDMNTLVKTQMQDMFKTITTTVRKKVDKARNKTGSSGGVGDSDVESADEEEAGKKNAQEDMKERTAEEAKKKQTEGSDSKKEKDKASPQEPQGGGTQTTHPSTTPSPTGAGTGGTPGTQSQPTGPVGVGRADTPPADTIPGAGPVPQPAPAAPPRGSPPGPTADGSEKAGKKSKSTCGVTTGSHEKDVGEGTLTVSVSFASPSDPKDCSGSNSPETPECSTPLDSKVHLGREKPRSERNQTSNESNRQSDGSGAGARDDVVDGGKVSTGDDPPPLNPPKPKPNPNPNQSGSSGGEQGPPAVPGSGNTTSLDPSPQGPNGQMPSPLEPVSEPKNKDPTALDKTKKDDTLHTHDPTTHASPEVPVWTWNHLIPYTPAIIPAMVGIGLIAFFLWKYFAYLGHKRRRTYRTVRDIPSPPLDDEILQHLQRGELPPPDYGYTMIRDRRRPSAAERRGQRPPRVHKRTIIELHLEVLNECEATEWENVKEDYLHILVEAFARDLMREQHRNNNILGVSTTKQRLSGTCVSSNADRPRHYHARHPTCDAPVPATHTPTCADPKPEITQKPGQGDPVLHIPTCDIVTHTTTSEDARPEITDSPTCDTVTHIPTCADPKPEITQPPGSGNAVTDTPTRDDPKPDITQHTVTNDTVTDTPTCKAVTDIPIRDTVTDIPPHEPPKPAIIHPHTNAPVTDTPTCEDPKPEITDIPTCKAVTDRHTCADPKPEITQHTLTSDTVTDTPTSHTTTWLRWIDRNKHLLRECKGQPWFLQLTLEWKQYLLAHMVANDASGVNTTAAFMDSKKHAWKEWVAKQHALMNTYSEEAWFQHLLNNVEEDKVIIQGKAEVPEMEKIVHAHDESQVPEQQTHVDTDVAREHIALATVKDPEQQHDHYPELRHTEQLTAHTLWMLVLSLIIEECQMEQNMHEKELYVDHLLEQL</sequence>
<dbReference type="InterPro" id="IPR024288">
    <property type="entry name" value="SICA_C"/>
</dbReference>
<reference evidence="4 5" key="1">
    <citation type="submission" date="2014-03" db="EMBL/GenBank/DDBJ databases">
        <title>The Genome Sequence of Plasmodium fragile nilgiri.</title>
        <authorList>
            <consortium name="The Broad Institute Genomics Platform"/>
            <consortium name="The Broad Institute Genome Sequencing Center for Infectious Disease"/>
            <person name="Neafsey D."/>
            <person name="Duraisingh M."/>
            <person name="Young S.K."/>
            <person name="Zeng Q."/>
            <person name="Gargeya S."/>
            <person name="Abouelleil A."/>
            <person name="Alvarado L."/>
            <person name="Chapman S.B."/>
            <person name="Gainer-Dewar J."/>
            <person name="Goldberg J."/>
            <person name="Griggs A."/>
            <person name="Gujja S."/>
            <person name="Hansen M."/>
            <person name="Howarth C."/>
            <person name="Imamovic A."/>
            <person name="Larimer J."/>
            <person name="Pearson M."/>
            <person name="Poon T.W."/>
            <person name="Priest M."/>
            <person name="Roberts A."/>
            <person name="Saif S."/>
            <person name="Shea T."/>
            <person name="Sykes S."/>
            <person name="Wortman J."/>
            <person name="Nusbaum C."/>
            <person name="Birren B."/>
        </authorList>
    </citation>
    <scope>NUCLEOTIDE SEQUENCE [LARGE SCALE GENOMIC DNA]</scope>
    <source>
        <strain evidence="5">nilgiri</strain>
    </source>
</reference>
<feature type="compositionally biased region" description="Basic and acidic residues" evidence="1">
    <location>
        <begin position="863"/>
        <end position="872"/>
    </location>
</feature>
<evidence type="ECO:0000256" key="1">
    <source>
        <dbReference type="SAM" id="MobiDB-lite"/>
    </source>
</evidence>
<dbReference type="Proteomes" id="UP000054561">
    <property type="component" value="Unassembled WGS sequence"/>
</dbReference>
<feature type="compositionally biased region" description="Polar residues" evidence="1">
    <location>
        <begin position="475"/>
        <end position="484"/>
    </location>
</feature>
<feature type="compositionally biased region" description="Basic and acidic residues" evidence="1">
    <location>
        <begin position="461"/>
        <end position="474"/>
    </location>
</feature>
<feature type="region of interest" description="Disordered" evidence="1">
    <location>
        <begin position="843"/>
        <end position="884"/>
    </location>
</feature>
<feature type="region of interest" description="Disordered" evidence="1">
    <location>
        <begin position="263"/>
        <end position="595"/>
    </location>
</feature>
<feature type="compositionally biased region" description="Basic and acidic residues" evidence="1">
    <location>
        <begin position="288"/>
        <end position="323"/>
    </location>
</feature>
<feature type="region of interest" description="Disordered" evidence="1">
    <location>
        <begin position="668"/>
        <end position="692"/>
    </location>
</feature>
<evidence type="ECO:0000256" key="2">
    <source>
        <dbReference type="SAM" id="Phobius"/>
    </source>
</evidence>
<dbReference type="RefSeq" id="XP_012337959.1">
    <property type="nucleotide sequence ID" value="XM_012482536.1"/>
</dbReference>
<dbReference type="Pfam" id="PF12879">
    <property type="entry name" value="SICA_C"/>
    <property type="match status" value="1"/>
</dbReference>
<evidence type="ECO:0000259" key="3">
    <source>
        <dbReference type="Pfam" id="PF12879"/>
    </source>
</evidence>
<feature type="compositionally biased region" description="Pro residues" evidence="1">
    <location>
        <begin position="379"/>
        <end position="397"/>
    </location>
</feature>
<feature type="compositionally biased region" description="Pro residues" evidence="1">
    <location>
        <begin position="507"/>
        <end position="521"/>
    </location>
</feature>
<gene>
    <name evidence="4" type="ORF">AK88_04932</name>
</gene>
<feature type="compositionally biased region" description="Basic and acidic residues" evidence="1">
    <location>
        <begin position="565"/>
        <end position="590"/>
    </location>
</feature>
<dbReference type="OrthoDB" id="376328at2759"/>
<evidence type="ECO:0000313" key="4">
    <source>
        <dbReference type="EMBL" id="KJP85429.1"/>
    </source>
</evidence>
<keyword evidence="5" id="KW-1185">Reference proteome</keyword>
<feature type="domain" description="Schizont-infected cell agglutination C-terminal" evidence="3">
    <location>
        <begin position="628"/>
        <end position="741"/>
    </location>
</feature>
<keyword evidence="2" id="KW-1133">Transmembrane helix</keyword>
<feature type="compositionally biased region" description="Polar residues" evidence="1">
    <location>
        <begin position="540"/>
        <end position="557"/>
    </location>
</feature>
<name>A0A0D9QEL1_PLAFR</name>
<protein>
    <recommendedName>
        <fullName evidence="3">Schizont-infected cell agglutination C-terminal domain-containing protein</fullName>
    </recommendedName>
</protein>
<organism evidence="4 5">
    <name type="scientific">Plasmodium fragile</name>
    <dbReference type="NCBI Taxonomy" id="5857"/>
    <lineage>
        <taxon>Eukaryota</taxon>
        <taxon>Sar</taxon>
        <taxon>Alveolata</taxon>
        <taxon>Apicomplexa</taxon>
        <taxon>Aconoidasida</taxon>
        <taxon>Haemosporida</taxon>
        <taxon>Plasmodiidae</taxon>
        <taxon>Plasmodium</taxon>
        <taxon>Plasmodium (Plasmodium)</taxon>
    </lineage>
</organism>
<dbReference type="GeneID" id="24270246"/>
<feature type="compositionally biased region" description="Low complexity" evidence="1">
    <location>
        <begin position="333"/>
        <end position="345"/>
    </location>
</feature>
<dbReference type="AlphaFoldDB" id="A0A0D9QEL1"/>
<dbReference type="VEuPathDB" id="PlasmoDB:AK88_04932"/>
<feature type="transmembrane region" description="Helical" evidence="2">
    <location>
        <begin position="611"/>
        <end position="632"/>
    </location>
</feature>
<feature type="compositionally biased region" description="Polar residues" evidence="1">
    <location>
        <begin position="445"/>
        <end position="459"/>
    </location>
</feature>
<dbReference type="EMBL" id="KQ001726">
    <property type="protein sequence ID" value="KJP85429.1"/>
    <property type="molecule type" value="Genomic_DNA"/>
</dbReference>
<feature type="compositionally biased region" description="Acidic residues" evidence="1">
    <location>
        <begin position="278"/>
        <end position="287"/>
    </location>
</feature>
<keyword evidence="2" id="KW-0472">Membrane</keyword>
<proteinExistence type="predicted"/>
<feature type="region of interest" description="Disordered" evidence="1">
    <location>
        <begin position="908"/>
        <end position="933"/>
    </location>
</feature>
<keyword evidence="2" id="KW-0812">Transmembrane</keyword>
<feature type="compositionally biased region" description="Low complexity" evidence="1">
    <location>
        <begin position="873"/>
        <end position="884"/>
    </location>
</feature>